<feature type="compositionally biased region" description="Acidic residues" evidence="3">
    <location>
        <begin position="94"/>
        <end position="108"/>
    </location>
</feature>
<gene>
    <name evidence="5" type="ORF">ACFQ11_17785</name>
</gene>
<protein>
    <recommendedName>
        <fullName evidence="7">Mce-associated membrane protein</fullName>
    </recommendedName>
</protein>
<keyword evidence="4" id="KW-0812">Transmembrane</keyword>
<keyword evidence="6" id="KW-1185">Reference proteome</keyword>
<dbReference type="PANTHER" id="PTHR37042:SF4">
    <property type="entry name" value="OUTER MEMBRANE PROTEIN RV1973"/>
    <property type="match status" value="1"/>
</dbReference>
<dbReference type="Proteomes" id="UP001596972">
    <property type="component" value="Unassembled WGS sequence"/>
</dbReference>
<evidence type="ECO:0000256" key="2">
    <source>
        <dbReference type="ARBA" id="ARBA00023136"/>
    </source>
</evidence>
<feature type="region of interest" description="Disordered" evidence="3">
    <location>
        <begin position="1"/>
        <end position="233"/>
    </location>
</feature>
<sequence length="397" mass="41277">MTMLGRGKRSSKDKPGKGRKGGEAVLEKDSEKGLTKEEAAAKAATAEERARRAAERAAKAEEAAEAARLAEEAAARAQEAARLAQIAADAASAEADDAGDGDAADGDAADGAKEPGEAATSLEKKRKGRKGSEVAPGGGGASADEPAASAAVPTEVETGADEIDDEDDEDLEDDDVTDEDSEDDDEDSEDDDEDSEDDDQDEDSEDEDDEDGEESEAAESDAEAGDDDAPVRLSTRRGSPVLVTGVLAVVAVALAAGAVFLGLKVREQQATADARRDAVAAASNAAKALSSYDYRTLETDLKSASATTTGDLHKEFDALAAQLRTQATQQQAVSTTTILKAGAVSAKPDEVVVLVYANRASATNKDTEPRLPEPLRIRMVMVEKDGAWLAQKLQVIS</sequence>
<dbReference type="PANTHER" id="PTHR37042">
    <property type="entry name" value="OUTER MEMBRANE PROTEIN RV1973"/>
    <property type="match status" value="1"/>
</dbReference>
<reference evidence="6" key="1">
    <citation type="journal article" date="2019" name="Int. J. Syst. Evol. Microbiol.">
        <title>The Global Catalogue of Microorganisms (GCM) 10K type strain sequencing project: providing services to taxonomists for standard genome sequencing and annotation.</title>
        <authorList>
            <consortium name="The Broad Institute Genomics Platform"/>
            <consortium name="The Broad Institute Genome Sequencing Center for Infectious Disease"/>
            <person name="Wu L."/>
            <person name="Ma J."/>
        </authorList>
    </citation>
    <scope>NUCLEOTIDE SEQUENCE [LARGE SCALE GENOMIC DNA]</scope>
    <source>
        <strain evidence="6">JCM 31202</strain>
    </source>
</reference>
<evidence type="ECO:0000313" key="6">
    <source>
        <dbReference type="Proteomes" id="UP001596972"/>
    </source>
</evidence>
<feature type="compositionally biased region" description="Low complexity" evidence="3">
    <location>
        <begin position="75"/>
        <end position="93"/>
    </location>
</feature>
<accession>A0ABW3EPI5</accession>
<keyword evidence="4" id="KW-1133">Transmembrane helix</keyword>
<feature type="compositionally biased region" description="Acidic residues" evidence="3">
    <location>
        <begin position="158"/>
        <end position="228"/>
    </location>
</feature>
<evidence type="ECO:0008006" key="7">
    <source>
        <dbReference type="Google" id="ProtNLM"/>
    </source>
</evidence>
<evidence type="ECO:0000313" key="5">
    <source>
        <dbReference type="EMBL" id="MFD0902253.1"/>
    </source>
</evidence>
<keyword evidence="2 4" id="KW-0472">Membrane</keyword>
<organism evidence="5 6">
    <name type="scientific">Actinomadura sediminis</name>
    <dbReference type="NCBI Taxonomy" id="1038904"/>
    <lineage>
        <taxon>Bacteria</taxon>
        <taxon>Bacillati</taxon>
        <taxon>Actinomycetota</taxon>
        <taxon>Actinomycetes</taxon>
        <taxon>Streptosporangiales</taxon>
        <taxon>Thermomonosporaceae</taxon>
        <taxon>Actinomadura</taxon>
    </lineage>
</organism>
<dbReference type="RefSeq" id="WP_378299866.1">
    <property type="nucleotide sequence ID" value="NZ_JBHTJA010000033.1"/>
</dbReference>
<feature type="compositionally biased region" description="Low complexity" evidence="3">
    <location>
        <begin position="142"/>
        <end position="151"/>
    </location>
</feature>
<dbReference type="EMBL" id="JBHTJA010000033">
    <property type="protein sequence ID" value="MFD0902253.1"/>
    <property type="molecule type" value="Genomic_DNA"/>
</dbReference>
<evidence type="ECO:0000256" key="4">
    <source>
        <dbReference type="SAM" id="Phobius"/>
    </source>
</evidence>
<comment type="caution">
    <text evidence="5">The sequence shown here is derived from an EMBL/GenBank/DDBJ whole genome shotgun (WGS) entry which is preliminary data.</text>
</comment>
<feature type="compositionally biased region" description="Basic and acidic residues" evidence="3">
    <location>
        <begin position="10"/>
        <end position="62"/>
    </location>
</feature>
<feature type="transmembrane region" description="Helical" evidence="4">
    <location>
        <begin position="241"/>
        <end position="263"/>
    </location>
</feature>
<proteinExistence type="predicted"/>
<comment type="subcellular location">
    <subcellularLocation>
        <location evidence="1">Membrane</location>
    </subcellularLocation>
</comment>
<name>A0ABW3EPI5_9ACTN</name>
<evidence type="ECO:0000256" key="1">
    <source>
        <dbReference type="ARBA" id="ARBA00004370"/>
    </source>
</evidence>
<evidence type="ECO:0000256" key="3">
    <source>
        <dbReference type="SAM" id="MobiDB-lite"/>
    </source>
</evidence>